<name>A0ABZ3FR54_9ACTN</name>
<dbReference type="PROSITE" id="PS00893">
    <property type="entry name" value="NUDIX_BOX"/>
    <property type="match status" value="1"/>
</dbReference>
<organism evidence="10 11">
    <name type="scientific">Ammonicoccus fulvus</name>
    <dbReference type="NCBI Taxonomy" id="3138240"/>
    <lineage>
        <taxon>Bacteria</taxon>
        <taxon>Bacillati</taxon>
        <taxon>Actinomycetota</taxon>
        <taxon>Actinomycetes</taxon>
        <taxon>Propionibacteriales</taxon>
        <taxon>Propionibacteriaceae</taxon>
        <taxon>Ammonicoccus</taxon>
    </lineage>
</organism>
<comment type="cofactor">
    <cofactor evidence="1">
        <name>Mn(2+)</name>
        <dbReference type="ChEBI" id="CHEBI:29035"/>
    </cofactor>
</comment>
<dbReference type="GO" id="GO:0035539">
    <property type="term" value="F:8-oxo-7,8-dihydrodeoxyguanosine triphosphate pyrophosphatase activity"/>
    <property type="evidence" value="ECO:0007669"/>
    <property type="project" value="UniProtKB-EC"/>
</dbReference>
<dbReference type="EC" id="3.6.1.55" evidence="10"/>
<dbReference type="InterPro" id="IPR000086">
    <property type="entry name" value="NUDIX_hydrolase_dom"/>
</dbReference>
<keyword evidence="7" id="KW-0464">Manganese</keyword>
<comment type="cofactor">
    <cofactor evidence="2">
        <name>Mg(2+)</name>
        <dbReference type="ChEBI" id="CHEBI:18420"/>
    </cofactor>
</comment>
<keyword evidence="5 8" id="KW-0378">Hydrolase</keyword>
<accession>A0ABZ3FR54</accession>
<dbReference type="Gene3D" id="3.90.79.10">
    <property type="entry name" value="Nucleoside Triphosphate Pyrophosphohydrolase"/>
    <property type="match status" value="1"/>
</dbReference>
<dbReference type="InterPro" id="IPR015797">
    <property type="entry name" value="NUDIX_hydrolase-like_dom_sf"/>
</dbReference>
<evidence type="ECO:0000256" key="8">
    <source>
        <dbReference type="RuleBase" id="RU003476"/>
    </source>
</evidence>
<dbReference type="Pfam" id="PF00293">
    <property type="entry name" value="NUDIX"/>
    <property type="match status" value="1"/>
</dbReference>
<evidence type="ECO:0000256" key="1">
    <source>
        <dbReference type="ARBA" id="ARBA00001936"/>
    </source>
</evidence>
<dbReference type="PANTHER" id="PTHR12992">
    <property type="entry name" value="NUDIX HYDROLASE"/>
    <property type="match status" value="1"/>
</dbReference>
<evidence type="ECO:0000256" key="4">
    <source>
        <dbReference type="ARBA" id="ARBA00022723"/>
    </source>
</evidence>
<dbReference type="PRINTS" id="PR00502">
    <property type="entry name" value="NUDIXFAMILY"/>
</dbReference>
<dbReference type="InterPro" id="IPR045121">
    <property type="entry name" value="CoAse"/>
</dbReference>
<evidence type="ECO:0000256" key="2">
    <source>
        <dbReference type="ARBA" id="ARBA00001946"/>
    </source>
</evidence>
<evidence type="ECO:0000256" key="7">
    <source>
        <dbReference type="ARBA" id="ARBA00023211"/>
    </source>
</evidence>
<feature type="domain" description="Nudix hydrolase" evidence="9">
    <location>
        <begin position="30"/>
        <end position="169"/>
    </location>
</feature>
<keyword evidence="11" id="KW-1185">Reference proteome</keyword>
<gene>
    <name evidence="10" type="ORF">AADG42_11255</name>
</gene>
<dbReference type="RefSeq" id="WP_425309315.1">
    <property type="nucleotide sequence ID" value="NZ_CP154795.1"/>
</dbReference>
<dbReference type="CDD" id="cd03426">
    <property type="entry name" value="NUDIX_CoAse_Nudt7"/>
    <property type="match status" value="1"/>
</dbReference>
<evidence type="ECO:0000256" key="6">
    <source>
        <dbReference type="ARBA" id="ARBA00022842"/>
    </source>
</evidence>
<dbReference type="Proteomes" id="UP001442841">
    <property type="component" value="Chromosome"/>
</dbReference>
<sequence>MIPDWLRTLRTRLDDELPLWFAEHPVPAKPQRESAVLVLFGHDAADNPTLVLTERAHHLRSHAAQVVFPGGHVDPGETPEQTALRESNEEIGLDATSVEIVDALPGVYMTPQDTAYVPVLGWWHTPHPVDVVDPDEVRRIVIPTLDELTDPANRFTATAPGGYAGPAFEVHDLIVWGITAKLLEALLDLSGFSRPWDASVRRALPWRLIAPYASEAHRLPTPEESPGG</sequence>
<comment type="similarity">
    <text evidence="3 8">Belongs to the Nudix hydrolase family.</text>
</comment>
<evidence type="ECO:0000313" key="10">
    <source>
        <dbReference type="EMBL" id="XAN07857.1"/>
    </source>
</evidence>
<dbReference type="SUPFAM" id="SSF55811">
    <property type="entry name" value="Nudix"/>
    <property type="match status" value="1"/>
</dbReference>
<reference evidence="10 11" key="1">
    <citation type="submission" date="2024-04" db="EMBL/GenBank/DDBJ databases">
        <title>Isolation of an actinomycete strain from pig manure.</title>
        <authorList>
            <person name="Gong T."/>
            <person name="Yu Z."/>
            <person name="An M."/>
            <person name="Wei C."/>
            <person name="Yang W."/>
            <person name="Liu L."/>
        </authorList>
    </citation>
    <scope>NUCLEOTIDE SEQUENCE [LARGE SCALE GENOMIC DNA]</scope>
    <source>
        <strain evidence="10 11">ZF39</strain>
    </source>
</reference>
<evidence type="ECO:0000256" key="3">
    <source>
        <dbReference type="ARBA" id="ARBA00005582"/>
    </source>
</evidence>
<proteinExistence type="inferred from homology"/>
<dbReference type="EMBL" id="CP154795">
    <property type="protein sequence ID" value="XAN07857.1"/>
    <property type="molecule type" value="Genomic_DNA"/>
</dbReference>
<dbReference type="PROSITE" id="PS51462">
    <property type="entry name" value="NUDIX"/>
    <property type="match status" value="1"/>
</dbReference>
<keyword evidence="6" id="KW-0460">Magnesium</keyword>
<evidence type="ECO:0000313" key="11">
    <source>
        <dbReference type="Proteomes" id="UP001442841"/>
    </source>
</evidence>
<dbReference type="InterPro" id="IPR020084">
    <property type="entry name" value="NUDIX_hydrolase_CS"/>
</dbReference>
<keyword evidence="4" id="KW-0479">Metal-binding</keyword>
<dbReference type="InterPro" id="IPR020476">
    <property type="entry name" value="Nudix_hydrolase"/>
</dbReference>
<evidence type="ECO:0000259" key="9">
    <source>
        <dbReference type="PROSITE" id="PS51462"/>
    </source>
</evidence>
<evidence type="ECO:0000256" key="5">
    <source>
        <dbReference type="ARBA" id="ARBA00022801"/>
    </source>
</evidence>
<protein>
    <submittedName>
        <fullName evidence="10">CoA pyrophosphatase</fullName>
        <ecNumber evidence="10">3.6.1.55</ecNumber>
    </submittedName>
</protein>
<dbReference type="PANTHER" id="PTHR12992:SF11">
    <property type="entry name" value="MITOCHONDRIAL COENZYME A DIPHOSPHATASE NUDT8"/>
    <property type="match status" value="1"/>
</dbReference>